<evidence type="ECO:0000259" key="2">
    <source>
        <dbReference type="PROSITE" id="PS00028"/>
    </source>
</evidence>
<dbReference type="InterPro" id="IPR013087">
    <property type="entry name" value="Znf_C2H2_type"/>
</dbReference>
<comment type="caution">
    <text evidence="3">The sequence shown here is derived from an EMBL/GenBank/DDBJ whole genome shotgun (WGS) entry which is preliminary data.</text>
</comment>
<evidence type="ECO:0000256" key="1">
    <source>
        <dbReference type="SAM" id="MobiDB-lite"/>
    </source>
</evidence>
<reference evidence="3 4" key="1">
    <citation type="journal article" date="2017" name="Curr. Biol.">
        <title>The Evolution of Venom by Co-option of Single-Copy Genes.</title>
        <authorList>
            <person name="Martinson E.O."/>
            <person name="Mrinalini"/>
            <person name="Kelkar Y.D."/>
            <person name="Chang C.H."/>
            <person name="Werren J.H."/>
        </authorList>
    </citation>
    <scope>NUCLEOTIDE SEQUENCE [LARGE SCALE GENOMIC DNA]</scope>
    <source>
        <strain evidence="3 4">Alberta</strain>
        <tissue evidence="3">Whole body</tissue>
    </source>
</reference>
<dbReference type="AlphaFoldDB" id="A0A232EF25"/>
<keyword evidence="4" id="KW-1185">Reference proteome</keyword>
<dbReference type="OrthoDB" id="7527567at2759"/>
<organism evidence="3 4">
    <name type="scientific">Trichomalopsis sarcophagae</name>
    <dbReference type="NCBI Taxonomy" id="543379"/>
    <lineage>
        <taxon>Eukaryota</taxon>
        <taxon>Metazoa</taxon>
        <taxon>Ecdysozoa</taxon>
        <taxon>Arthropoda</taxon>
        <taxon>Hexapoda</taxon>
        <taxon>Insecta</taxon>
        <taxon>Pterygota</taxon>
        <taxon>Neoptera</taxon>
        <taxon>Endopterygota</taxon>
        <taxon>Hymenoptera</taxon>
        <taxon>Apocrita</taxon>
        <taxon>Proctotrupomorpha</taxon>
        <taxon>Chalcidoidea</taxon>
        <taxon>Pteromalidae</taxon>
        <taxon>Pteromalinae</taxon>
        <taxon>Trichomalopsis</taxon>
    </lineage>
</organism>
<sequence length="496" mass="56424">MPTLRPWLTDEKNLHKMAPDLALSTGCFLLEKNRHSPRIFNKLATKLDISKVNTKLDFMKSLNLYCTVNSEESFSRVNNWEVVLPRNSLPLKQCSVVISVVKCDICGESLNNQADVEHHKNLHNRLAGLTDNGYASGDDSAKESNEKENMQENCTECNNNNTMNYTEKVKGIKKHGHRRRSKDAVTKVTLKIGGEVISKVYCKKKYLRKGCSKEDKTSGKHHHEDCKNCNEIKDMLCNSKINSAGVAHVPASDAKRGEKSSDTNQSDCNAVRLRKMAAALVELELRQKAYREIEGSDFFSEDECSEEKNCKNDAVVPILDDDLVDSNDIDDDIQEILRKSRSTHELDVYNTSNESNTYYEQKILTPTQDFEIITIDDEGCDLEDDCVIIEERLGNQSLTDPENSYVFHVKYKDNFTNDVSGVKDKKALSEKRLLTNDLLENNLSVSKKRKTENELNLRTDVSENLEAHKIQKENKNYQTPSINLSQFALPLRLINF</sequence>
<dbReference type="Proteomes" id="UP000215335">
    <property type="component" value="Unassembled WGS sequence"/>
</dbReference>
<name>A0A232EF25_9HYME</name>
<feature type="region of interest" description="Disordered" evidence="1">
    <location>
        <begin position="128"/>
        <end position="152"/>
    </location>
</feature>
<proteinExistence type="predicted"/>
<dbReference type="PROSITE" id="PS00028">
    <property type="entry name" value="ZINC_FINGER_C2H2_1"/>
    <property type="match status" value="1"/>
</dbReference>
<accession>A0A232EF25</accession>
<evidence type="ECO:0000313" key="4">
    <source>
        <dbReference type="Proteomes" id="UP000215335"/>
    </source>
</evidence>
<dbReference type="EMBL" id="NNAY01005143">
    <property type="protein sequence ID" value="OXU16951.1"/>
    <property type="molecule type" value="Genomic_DNA"/>
</dbReference>
<gene>
    <name evidence="3" type="ORF">TSAR_012496</name>
</gene>
<evidence type="ECO:0000313" key="3">
    <source>
        <dbReference type="EMBL" id="OXU16951.1"/>
    </source>
</evidence>
<feature type="domain" description="C2H2-type" evidence="2">
    <location>
        <begin position="103"/>
        <end position="123"/>
    </location>
</feature>
<protein>
    <recommendedName>
        <fullName evidence="2">C2H2-type domain-containing protein</fullName>
    </recommendedName>
</protein>
<feature type="compositionally biased region" description="Basic and acidic residues" evidence="1">
    <location>
        <begin position="139"/>
        <end position="150"/>
    </location>
</feature>